<proteinExistence type="predicted"/>
<keyword evidence="1" id="KW-0472">Membrane</keyword>
<dbReference type="EMBL" id="BOVK01000060">
    <property type="protein sequence ID" value="GIQ70811.1"/>
    <property type="molecule type" value="Genomic_DNA"/>
</dbReference>
<evidence type="ECO:0000256" key="1">
    <source>
        <dbReference type="SAM" id="Phobius"/>
    </source>
</evidence>
<keyword evidence="3" id="KW-1185">Reference proteome</keyword>
<evidence type="ECO:0000313" key="2">
    <source>
        <dbReference type="EMBL" id="GIQ70811.1"/>
    </source>
</evidence>
<protein>
    <submittedName>
        <fullName evidence="2">Uncharacterized protein</fullName>
    </submittedName>
</protein>
<dbReference type="AlphaFoldDB" id="A0A8J4H6M5"/>
<reference evidence="2" key="1">
    <citation type="submission" date="2021-04" db="EMBL/GenBank/DDBJ databases">
        <title>Draft genome sequence of Xylanibacillus composti strain K13.</title>
        <authorList>
            <person name="Uke A."/>
            <person name="Chhe C."/>
            <person name="Baramee S."/>
            <person name="Kosugi A."/>
        </authorList>
    </citation>
    <scope>NUCLEOTIDE SEQUENCE</scope>
    <source>
        <strain evidence="2">K13</strain>
    </source>
</reference>
<evidence type="ECO:0000313" key="3">
    <source>
        <dbReference type="Proteomes" id="UP000677918"/>
    </source>
</evidence>
<name>A0A8J4H6M5_9BACL</name>
<gene>
    <name evidence="2" type="ORF">XYCOK13_36350</name>
</gene>
<keyword evidence="1" id="KW-1133">Transmembrane helix</keyword>
<dbReference type="RefSeq" id="WP_213413625.1">
    <property type="nucleotide sequence ID" value="NZ_BOVK01000060.1"/>
</dbReference>
<feature type="transmembrane region" description="Helical" evidence="1">
    <location>
        <begin position="56"/>
        <end position="74"/>
    </location>
</feature>
<feature type="transmembrane region" description="Helical" evidence="1">
    <location>
        <begin position="152"/>
        <end position="171"/>
    </location>
</feature>
<accession>A0A8J4H6M5</accession>
<keyword evidence="1" id="KW-0812">Transmembrane</keyword>
<comment type="caution">
    <text evidence="2">The sequence shown here is derived from an EMBL/GenBank/DDBJ whole genome shotgun (WGS) entry which is preliminary data.</text>
</comment>
<feature type="transmembrane region" description="Helical" evidence="1">
    <location>
        <begin position="129"/>
        <end position="146"/>
    </location>
</feature>
<dbReference type="Proteomes" id="UP000677918">
    <property type="component" value="Unassembled WGS sequence"/>
</dbReference>
<feature type="transmembrane region" description="Helical" evidence="1">
    <location>
        <begin position="27"/>
        <end position="44"/>
    </location>
</feature>
<feature type="transmembrane region" description="Helical" evidence="1">
    <location>
        <begin position="86"/>
        <end position="109"/>
    </location>
</feature>
<sequence>MIKEGFSKFFWGFLFIMFDFRVQGFDIAPDVIGFILFAIGFAALAEHSPYFAKVKAYNVAMIIVSVLSFYERPAPSQGPGIHVDSLGMVVSLVSLVLTLVVVYHLFMGIQDLASKQQRFDIREEAAQKWSYFLVYQIAIMFMFILIFVPPLFIVGIIGFLLAGIILMLVLMRFMKKCGEKLQGEG</sequence>
<organism evidence="2 3">
    <name type="scientific">Xylanibacillus composti</name>
    <dbReference type="NCBI Taxonomy" id="1572762"/>
    <lineage>
        <taxon>Bacteria</taxon>
        <taxon>Bacillati</taxon>
        <taxon>Bacillota</taxon>
        <taxon>Bacilli</taxon>
        <taxon>Bacillales</taxon>
        <taxon>Paenibacillaceae</taxon>
        <taxon>Xylanibacillus</taxon>
    </lineage>
</organism>